<feature type="compositionally biased region" description="Polar residues" evidence="1">
    <location>
        <begin position="87"/>
        <end position="105"/>
    </location>
</feature>
<gene>
    <name evidence="2" type="ORF">THAOC_14074</name>
</gene>
<feature type="region of interest" description="Disordered" evidence="1">
    <location>
        <begin position="260"/>
        <end position="295"/>
    </location>
</feature>
<protein>
    <submittedName>
        <fullName evidence="2">Uncharacterized protein</fullName>
    </submittedName>
</protein>
<name>K0T431_THAOC</name>
<keyword evidence="3" id="KW-1185">Reference proteome</keyword>
<feature type="compositionally biased region" description="Basic residues" evidence="1">
    <location>
        <begin position="76"/>
        <end position="86"/>
    </location>
</feature>
<evidence type="ECO:0000313" key="3">
    <source>
        <dbReference type="Proteomes" id="UP000266841"/>
    </source>
</evidence>
<evidence type="ECO:0000313" key="2">
    <source>
        <dbReference type="EMBL" id="EJK65112.1"/>
    </source>
</evidence>
<feature type="region of interest" description="Disordered" evidence="1">
    <location>
        <begin position="36"/>
        <end position="136"/>
    </location>
</feature>
<comment type="caution">
    <text evidence="2">The sequence shown here is derived from an EMBL/GenBank/DDBJ whole genome shotgun (WGS) entry which is preliminary data.</text>
</comment>
<dbReference type="EMBL" id="AGNL01016389">
    <property type="protein sequence ID" value="EJK65112.1"/>
    <property type="molecule type" value="Genomic_DNA"/>
</dbReference>
<organism evidence="2 3">
    <name type="scientific">Thalassiosira oceanica</name>
    <name type="common">Marine diatom</name>
    <dbReference type="NCBI Taxonomy" id="159749"/>
    <lineage>
        <taxon>Eukaryota</taxon>
        <taxon>Sar</taxon>
        <taxon>Stramenopiles</taxon>
        <taxon>Ochrophyta</taxon>
        <taxon>Bacillariophyta</taxon>
        <taxon>Coscinodiscophyceae</taxon>
        <taxon>Thalassiosirophycidae</taxon>
        <taxon>Thalassiosirales</taxon>
        <taxon>Thalassiosiraceae</taxon>
        <taxon>Thalassiosira</taxon>
    </lineage>
</organism>
<proteinExistence type="predicted"/>
<sequence>MKRANCIDLSLGKVVTRESLGRGDYLRNYFLLNDLNGLPVPSPKPAERSTAGITGPDSSSDPRGPRNIRTLPRGKATAKSKKKKSQGNHSTSNFQRGKNIQSSQVIKDDDPLFRHTGLQTSCSPPSSGNGGSQGQHLIRGVDSRVAAIEMHEQKLSETSLEYGWCGEQWEDKVNLRHLQLAGPKDRTGRIFDDGTRPRVDIAGIMRVRLAPSPREISVNIACKAVGDVWFEVNAPIPKVQEISADAWFTFRCFAFVSRKTSSPTSGQRGVGARNALRGKSTHQQPRGRPQTAAGKPTSILVEDLCCCWGKTGVNIRADSDTREHTSVSVRPIDGRDISEDVVVMVLYIIAEELIDIPNGMASASVHERAPVQL</sequence>
<dbReference type="Proteomes" id="UP000266841">
    <property type="component" value="Unassembled WGS sequence"/>
</dbReference>
<evidence type="ECO:0000256" key="1">
    <source>
        <dbReference type="SAM" id="MobiDB-lite"/>
    </source>
</evidence>
<dbReference type="AlphaFoldDB" id="K0T431"/>
<accession>K0T431</accession>
<reference evidence="2 3" key="1">
    <citation type="journal article" date="2012" name="Genome Biol.">
        <title>Genome and low-iron response of an oceanic diatom adapted to chronic iron limitation.</title>
        <authorList>
            <person name="Lommer M."/>
            <person name="Specht M."/>
            <person name="Roy A.S."/>
            <person name="Kraemer L."/>
            <person name="Andreson R."/>
            <person name="Gutowska M.A."/>
            <person name="Wolf J."/>
            <person name="Bergner S.V."/>
            <person name="Schilhabel M.B."/>
            <person name="Klostermeier U.C."/>
            <person name="Beiko R.G."/>
            <person name="Rosenstiel P."/>
            <person name="Hippler M."/>
            <person name="Laroche J."/>
        </authorList>
    </citation>
    <scope>NUCLEOTIDE SEQUENCE [LARGE SCALE GENOMIC DNA]</scope>
    <source>
        <strain evidence="2 3">CCMP1005</strain>
    </source>
</reference>